<dbReference type="EMBL" id="CAVMJV010000070">
    <property type="protein sequence ID" value="CAK5088048.1"/>
    <property type="molecule type" value="Genomic_DNA"/>
</dbReference>
<evidence type="ECO:0000313" key="2">
    <source>
        <dbReference type="Proteomes" id="UP001497535"/>
    </source>
</evidence>
<accession>A0ACB1AA66</accession>
<name>A0ACB1AA66_MELEN</name>
<evidence type="ECO:0000313" key="1">
    <source>
        <dbReference type="EMBL" id="CAK5088048.1"/>
    </source>
</evidence>
<organism evidence="1 2">
    <name type="scientific">Meloidogyne enterolobii</name>
    <name type="common">Root-knot nematode worm</name>
    <name type="synonym">Meloidogyne mayaguensis</name>
    <dbReference type="NCBI Taxonomy" id="390850"/>
    <lineage>
        <taxon>Eukaryota</taxon>
        <taxon>Metazoa</taxon>
        <taxon>Ecdysozoa</taxon>
        <taxon>Nematoda</taxon>
        <taxon>Chromadorea</taxon>
        <taxon>Rhabditida</taxon>
        <taxon>Tylenchina</taxon>
        <taxon>Tylenchomorpha</taxon>
        <taxon>Tylenchoidea</taxon>
        <taxon>Meloidogynidae</taxon>
        <taxon>Meloidogyninae</taxon>
        <taxon>Meloidogyne</taxon>
    </lineage>
</organism>
<dbReference type="Proteomes" id="UP001497535">
    <property type="component" value="Unassembled WGS sequence"/>
</dbReference>
<proteinExistence type="predicted"/>
<gene>
    <name evidence="1" type="ORF">MENTE1834_LOCUS35685</name>
</gene>
<reference evidence="1" key="1">
    <citation type="submission" date="2023-11" db="EMBL/GenBank/DDBJ databases">
        <authorList>
            <person name="Poullet M."/>
        </authorList>
    </citation>
    <scope>NUCLEOTIDE SEQUENCE</scope>
    <source>
        <strain evidence="1">E1834</strain>
    </source>
</reference>
<protein>
    <submittedName>
        <fullName evidence="1">Uncharacterized protein</fullName>
    </submittedName>
</protein>
<sequence>MNLQLENIFYSNQGQQFTIVPITTDQHRAEVLSFMQTQFRVQEPITNALSLIHSKIIFGR</sequence>
<keyword evidence="2" id="KW-1185">Reference proteome</keyword>
<comment type="caution">
    <text evidence="1">The sequence shown here is derived from an EMBL/GenBank/DDBJ whole genome shotgun (WGS) entry which is preliminary data.</text>
</comment>